<dbReference type="InterPro" id="IPR014710">
    <property type="entry name" value="RmlC-like_jellyroll"/>
</dbReference>
<dbReference type="EMBL" id="QFPW01000016">
    <property type="protein sequence ID" value="PZQ47511.1"/>
    <property type="molecule type" value="Genomic_DNA"/>
</dbReference>
<feature type="domain" description="HTH crp-type" evidence="4">
    <location>
        <begin position="168"/>
        <end position="242"/>
    </location>
</feature>
<keyword evidence="1" id="KW-0805">Transcription regulation</keyword>
<evidence type="ECO:0000256" key="3">
    <source>
        <dbReference type="ARBA" id="ARBA00023163"/>
    </source>
</evidence>
<sequence>MPERMGRGTTPDRARRASPGEIDVPLCFLKALRARGPVSNAEAEVILGLARDQVDYENGRDIVVEGTTPTHSCLMISGCSARYTVLSDGRRQITAIHVAGDFVDLHSLFLRPMDHSVMAIGGARIARVPHPVLHGLIETQPNLTRLLWTMTVIDAAIFRQWLVSSGRQNADSQVARFLCEMYARLALVDRTDGLSFDLPVTQSLLGDAMGMSTVQANRSVQVLRQAGLIRWKGAQVTILDWEGLVARGEFDPTYLNIRGMS</sequence>
<dbReference type="InterPro" id="IPR036388">
    <property type="entry name" value="WH-like_DNA-bd_sf"/>
</dbReference>
<name>A0A2W5N1X2_RHOSU</name>
<evidence type="ECO:0000256" key="1">
    <source>
        <dbReference type="ARBA" id="ARBA00023015"/>
    </source>
</evidence>
<dbReference type="CDD" id="cd00038">
    <property type="entry name" value="CAP_ED"/>
    <property type="match status" value="1"/>
</dbReference>
<dbReference type="Proteomes" id="UP000249185">
    <property type="component" value="Unassembled WGS sequence"/>
</dbReference>
<protein>
    <submittedName>
        <fullName evidence="5">Crp/Fnr family transcriptional regulator</fullName>
    </submittedName>
</protein>
<keyword evidence="3" id="KW-0804">Transcription</keyword>
<keyword evidence="2" id="KW-0238">DNA-binding</keyword>
<dbReference type="Pfam" id="PF13545">
    <property type="entry name" value="HTH_Crp_2"/>
    <property type="match status" value="1"/>
</dbReference>
<evidence type="ECO:0000256" key="2">
    <source>
        <dbReference type="ARBA" id="ARBA00023125"/>
    </source>
</evidence>
<dbReference type="AlphaFoldDB" id="A0A2W5N1X2"/>
<evidence type="ECO:0000313" key="5">
    <source>
        <dbReference type="EMBL" id="PZQ47511.1"/>
    </source>
</evidence>
<dbReference type="SUPFAM" id="SSF46785">
    <property type="entry name" value="Winged helix' DNA-binding domain"/>
    <property type="match status" value="1"/>
</dbReference>
<dbReference type="PROSITE" id="PS51063">
    <property type="entry name" value="HTH_CRP_2"/>
    <property type="match status" value="1"/>
</dbReference>
<dbReference type="InterPro" id="IPR000595">
    <property type="entry name" value="cNMP-bd_dom"/>
</dbReference>
<dbReference type="SMART" id="SM00419">
    <property type="entry name" value="HTH_CRP"/>
    <property type="match status" value="1"/>
</dbReference>
<dbReference type="Gene3D" id="2.60.120.10">
    <property type="entry name" value="Jelly Rolls"/>
    <property type="match status" value="1"/>
</dbReference>
<dbReference type="GO" id="GO:0006355">
    <property type="term" value="P:regulation of DNA-templated transcription"/>
    <property type="evidence" value="ECO:0007669"/>
    <property type="project" value="InterPro"/>
</dbReference>
<evidence type="ECO:0000313" key="6">
    <source>
        <dbReference type="Proteomes" id="UP000249185"/>
    </source>
</evidence>
<dbReference type="GO" id="GO:0003677">
    <property type="term" value="F:DNA binding"/>
    <property type="evidence" value="ECO:0007669"/>
    <property type="project" value="UniProtKB-KW"/>
</dbReference>
<reference evidence="5 6" key="1">
    <citation type="submission" date="2017-08" db="EMBL/GenBank/DDBJ databases">
        <title>Infants hospitalized years apart are colonized by the same room-sourced microbial strains.</title>
        <authorList>
            <person name="Brooks B."/>
            <person name="Olm M.R."/>
            <person name="Firek B.A."/>
            <person name="Baker R."/>
            <person name="Thomas B.C."/>
            <person name="Morowitz M.J."/>
            <person name="Banfield J.F."/>
        </authorList>
    </citation>
    <scope>NUCLEOTIDE SEQUENCE [LARGE SCALE GENOMIC DNA]</scope>
    <source>
        <strain evidence="5">S2_005_002_R2_34</strain>
    </source>
</reference>
<dbReference type="SUPFAM" id="SSF51206">
    <property type="entry name" value="cAMP-binding domain-like"/>
    <property type="match status" value="1"/>
</dbReference>
<proteinExistence type="predicted"/>
<dbReference type="InterPro" id="IPR018490">
    <property type="entry name" value="cNMP-bd_dom_sf"/>
</dbReference>
<dbReference type="Gene3D" id="1.10.10.10">
    <property type="entry name" value="Winged helix-like DNA-binding domain superfamily/Winged helix DNA-binding domain"/>
    <property type="match status" value="1"/>
</dbReference>
<gene>
    <name evidence="5" type="ORF">DI556_16810</name>
</gene>
<accession>A0A2W5N1X2</accession>
<evidence type="ECO:0000259" key="4">
    <source>
        <dbReference type="PROSITE" id="PS51063"/>
    </source>
</evidence>
<dbReference type="InterPro" id="IPR036390">
    <property type="entry name" value="WH_DNA-bd_sf"/>
</dbReference>
<organism evidence="5 6">
    <name type="scientific">Rhodovulum sulfidophilum</name>
    <name type="common">Rhodobacter sulfidophilus</name>
    <dbReference type="NCBI Taxonomy" id="35806"/>
    <lineage>
        <taxon>Bacteria</taxon>
        <taxon>Pseudomonadati</taxon>
        <taxon>Pseudomonadota</taxon>
        <taxon>Alphaproteobacteria</taxon>
        <taxon>Rhodobacterales</taxon>
        <taxon>Paracoccaceae</taxon>
        <taxon>Rhodovulum</taxon>
    </lineage>
</organism>
<comment type="caution">
    <text evidence="5">The sequence shown here is derived from an EMBL/GenBank/DDBJ whole genome shotgun (WGS) entry which is preliminary data.</text>
</comment>
<dbReference type="InterPro" id="IPR012318">
    <property type="entry name" value="HTH_CRP"/>
</dbReference>
<dbReference type="Pfam" id="PF00027">
    <property type="entry name" value="cNMP_binding"/>
    <property type="match status" value="1"/>
</dbReference>